<dbReference type="GO" id="GO:0004515">
    <property type="term" value="F:nicotinate-nucleotide adenylyltransferase activity"/>
    <property type="evidence" value="ECO:0007669"/>
    <property type="project" value="UniProtKB-UniRule"/>
</dbReference>
<feature type="domain" description="Cytidyltransferase-like" evidence="12">
    <location>
        <begin position="10"/>
        <end position="164"/>
    </location>
</feature>
<dbReference type="InterPro" id="IPR005248">
    <property type="entry name" value="NadD/NMNAT"/>
</dbReference>
<keyword evidence="6 11" id="KW-0548">Nucleotidyltransferase</keyword>
<evidence type="ECO:0000256" key="10">
    <source>
        <dbReference type="ARBA" id="ARBA00048721"/>
    </source>
</evidence>
<dbReference type="HAMAP" id="MF_00244">
    <property type="entry name" value="NaMN_adenylyltr"/>
    <property type="match status" value="1"/>
</dbReference>
<evidence type="ECO:0000259" key="13">
    <source>
        <dbReference type="Pfam" id="PF10728"/>
    </source>
</evidence>
<dbReference type="SUPFAM" id="SSF52374">
    <property type="entry name" value="Nucleotidylyl transferase"/>
    <property type="match status" value="1"/>
</dbReference>
<comment type="function">
    <text evidence="1 11">Catalyzes the reversible adenylation of nicotinate mononucleotide (NaMN) to nicotinic acid adenine dinucleotide (NaAD).</text>
</comment>
<evidence type="ECO:0000313" key="14">
    <source>
        <dbReference type="EMBL" id="PRP90877.1"/>
    </source>
</evidence>
<proteinExistence type="inferred from homology"/>
<evidence type="ECO:0000256" key="5">
    <source>
        <dbReference type="ARBA" id="ARBA00022679"/>
    </source>
</evidence>
<dbReference type="InterPro" id="IPR014729">
    <property type="entry name" value="Rossmann-like_a/b/a_fold"/>
</dbReference>
<dbReference type="InterPro" id="IPR008927">
    <property type="entry name" value="6-PGluconate_DH-like_C_sf"/>
</dbReference>
<dbReference type="Pfam" id="PF01467">
    <property type="entry name" value="CTP_transf_like"/>
    <property type="match status" value="1"/>
</dbReference>
<comment type="catalytic activity">
    <reaction evidence="10 11">
        <text>nicotinate beta-D-ribonucleotide + ATP + H(+) = deamido-NAD(+) + diphosphate</text>
        <dbReference type="Rhea" id="RHEA:22860"/>
        <dbReference type="ChEBI" id="CHEBI:15378"/>
        <dbReference type="ChEBI" id="CHEBI:30616"/>
        <dbReference type="ChEBI" id="CHEBI:33019"/>
        <dbReference type="ChEBI" id="CHEBI:57502"/>
        <dbReference type="ChEBI" id="CHEBI:58437"/>
        <dbReference type="EC" id="2.7.7.18"/>
    </reaction>
</comment>
<dbReference type="Gene3D" id="3.40.50.620">
    <property type="entry name" value="HUPs"/>
    <property type="match status" value="1"/>
</dbReference>
<evidence type="ECO:0000256" key="7">
    <source>
        <dbReference type="ARBA" id="ARBA00022741"/>
    </source>
</evidence>
<keyword evidence="8 11" id="KW-0067">ATP-binding</keyword>
<accession>A0A2S9XDE7</accession>
<comment type="similarity">
    <text evidence="3 11">Belongs to the NadD family.</text>
</comment>
<evidence type="ECO:0000256" key="2">
    <source>
        <dbReference type="ARBA" id="ARBA00005019"/>
    </source>
</evidence>
<evidence type="ECO:0000256" key="8">
    <source>
        <dbReference type="ARBA" id="ARBA00022840"/>
    </source>
</evidence>
<evidence type="ECO:0000256" key="3">
    <source>
        <dbReference type="ARBA" id="ARBA00009014"/>
    </source>
</evidence>
<dbReference type="RefSeq" id="WP_106395263.1">
    <property type="nucleotide sequence ID" value="NZ_PVNK01000264.1"/>
</dbReference>
<keyword evidence="7 11" id="KW-0547">Nucleotide-binding</keyword>
<evidence type="ECO:0000256" key="9">
    <source>
        <dbReference type="ARBA" id="ARBA00023027"/>
    </source>
</evidence>
<dbReference type="Proteomes" id="UP000237968">
    <property type="component" value="Unassembled WGS sequence"/>
</dbReference>
<dbReference type="Gene3D" id="1.10.1040.20">
    <property type="entry name" value="ProC-like, C-terminal domain"/>
    <property type="match status" value="1"/>
</dbReference>
<keyword evidence="5 11" id="KW-0808">Transferase</keyword>
<dbReference type="InterPro" id="IPR037108">
    <property type="entry name" value="TM1727-like_C_sf"/>
</dbReference>
<protein>
    <recommendedName>
        <fullName evidence="11">Probable nicotinate-nucleotide adenylyltransferase</fullName>
        <ecNumber evidence="11">2.7.7.18</ecNumber>
    </recommendedName>
    <alternativeName>
        <fullName evidence="11">Deamido-NAD(+) diphosphorylase</fullName>
    </alternativeName>
    <alternativeName>
        <fullName evidence="11">Deamido-NAD(+) pyrophosphorylase</fullName>
    </alternativeName>
    <alternativeName>
        <fullName evidence="11">Nicotinate mononucleotide adenylyltransferase</fullName>
        <shortName evidence="11">NaMN adenylyltransferase</shortName>
    </alternativeName>
</protein>
<dbReference type="GO" id="GO:0005524">
    <property type="term" value="F:ATP binding"/>
    <property type="evidence" value="ECO:0007669"/>
    <property type="project" value="UniProtKB-KW"/>
</dbReference>
<comment type="pathway">
    <text evidence="2 11">Cofactor biosynthesis; NAD(+) biosynthesis; deamido-NAD(+) from nicotinate D-ribonucleotide: step 1/1.</text>
</comment>
<organism evidence="14 15">
    <name type="scientific">Enhygromyxa salina</name>
    <dbReference type="NCBI Taxonomy" id="215803"/>
    <lineage>
        <taxon>Bacteria</taxon>
        <taxon>Pseudomonadati</taxon>
        <taxon>Myxococcota</taxon>
        <taxon>Polyangia</taxon>
        <taxon>Nannocystales</taxon>
        <taxon>Nannocystaceae</taxon>
        <taxon>Enhygromyxa</taxon>
    </lineage>
</organism>
<reference evidence="14 15" key="1">
    <citation type="submission" date="2018-03" db="EMBL/GenBank/DDBJ databases">
        <title>Draft Genome Sequences of the Obligatory Marine Myxobacteria Enhygromyxa salina SWB005.</title>
        <authorList>
            <person name="Poehlein A."/>
            <person name="Moghaddam J.A."/>
            <person name="Harms H."/>
            <person name="Alanjari M."/>
            <person name="Koenig G.M."/>
            <person name="Daniel R."/>
            <person name="Schaeberle T.F."/>
        </authorList>
    </citation>
    <scope>NUCLEOTIDE SEQUENCE [LARGE SCALE GENOMIC DNA]</scope>
    <source>
        <strain evidence="14 15">SWB005</strain>
    </source>
</reference>
<evidence type="ECO:0000313" key="15">
    <source>
        <dbReference type="Proteomes" id="UP000237968"/>
    </source>
</evidence>
<dbReference type="PANTHER" id="PTHR39321">
    <property type="entry name" value="NICOTINATE-NUCLEOTIDE ADENYLYLTRANSFERASE-RELATED"/>
    <property type="match status" value="1"/>
</dbReference>
<evidence type="ECO:0000256" key="1">
    <source>
        <dbReference type="ARBA" id="ARBA00002324"/>
    </source>
</evidence>
<feature type="domain" description="DUF2520" evidence="13">
    <location>
        <begin position="325"/>
        <end position="450"/>
    </location>
</feature>
<evidence type="ECO:0000256" key="11">
    <source>
        <dbReference type="HAMAP-Rule" id="MF_00244"/>
    </source>
</evidence>
<evidence type="ECO:0000256" key="4">
    <source>
        <dbReference type="ARBA" id="ARBA00022642"/>
    </source>
</evidence>
<comment type="caution">
    <text evidence="14">The sequence shown here is derived from an EMBL/GenBank/DDBJ whole genome shotgun (WGS) entry which is preliminary data.</text>
</comment>
<dbReference type="InterPro" id="IPR004821">
    <property type="entry name" value="Cyt_trans-like"/>
</dbReference>
<dbReference type="InterPro" id="IPR018931">
    <property type="entry name" value="DUF2520"/>
</dbReference>
<sequence>MSDTRPVLAVLGGSFNPPHLGHALLPAYLLARGDAARVLVAPCWDHPLGKALAPFERRMSWVRLALAHCDERVEVSAIEAELAGQRGGRPSYTLELLEALALRYPDQRVRVVVGSDITRSGETERWHRWERIVERFDPIVVPRAGWSEDGAAALPEVSSTAVRAQLDAIRAGGDGAEAARVAVRGLVPAAVAVALERWIGGAEPRVWVVGHGHVATHAVPWLRDRGFVVEQLGARALVAGEGPSLPETAPTGVWLLCSDGALESVAASLVGKLPAGTPVLHAAGARLAREALGPLHAAGHPVGTLHPICSLRRERGRSRLSTASFGLGGDPDARGFGQTLIGAAPALQIQDLDARGRLAYHAACALVANHLAVLEAAAARVLCARGLAPKRVERALAELMLGSVENLLALGIPTGVTGPLSRGDRATVEAHLAALDDEATRGLYADLSERLAGLLGLNQALNLKS</sequence>
<evidence type="ECO:0000256" key="6">
    <source>
        <dbReference type="ARBA" id="ARBA00022695"/>
    </source>
</evidence>
<dbReference type="EC" id="2.7.7.18" evidence="11"/>
<dbReference type="Gene3D" id="3.40.50.720">
    <property type="entry name" value="NAD(P)-binding Rossmann-like Domain"/>
    <property type="match status" value="1"/>
</dbReference>
<keyword evidence="9 11" id="KW-0520">NAD</keyword>
<gene>
    <name evidence="11 14" type="primary">nadD</name>
    <name evidence="14" type="ORF">ENSA5_60770</name>
</gene>
<dbReference type="SUPFAM" id="SSF48179">
    <property type="entry name" value="6-phosphogluconate dehydrogenase C-terminal domain-like"/>
    <property type="match status" value="1"/>
</dbReference>
<dbReference type="CDD" id="cd02165">
    <property type="entry name" value="NMNAT"/>
    <property type="match status" value="1"/>
</dbReference>
<dbReference type="PANTHER" id="PTHR39321:SF3">
    <property type="entry name" value="PHOSPHOPANTETHEINE ADENYLYLTRANSFERASE"/>
    <property type="match status" value="1"/>
</dbReference>
<keyword evidence="15" id="KW-1185">Reference proteome</keyword>
<dbReference type="GO" id="GO:0009435">
    <property type="term" value="P:NAD+ biosynthetic process"/>
    <property type="evidence" value="ECO:0007669"/>
    <property type="project" value="UniProtKB-UniRule"/>
</dbReference>
<keyword evidence="4 11" id="KW-0662">Pyridine nucleotide biosynthesis</keyword>
<evidence type="ECO:0000259" key="12">
    <source>
        <dbReference type="Pfam" id="PF01467"/>
    </source>
</evidence>
<name>A0A2S9XDE7_9BACT</name>
<dbReference type="OrthoDB" id="5295945at2"/>
<dbReference type="Pfam" id="PF10728">
    <property type="entry name" value="DUF2520"/>
    <property type="match status" value="1"/>
</dbReference>
<dbReference type="EMBL" id="PVNK01000264">
    <property type="protein sequence ID" value="PRP90877.1"/>
    <property type="molecule type" value="Genomic_DNA"/>
</dbReference>
<dbReference type="UniPathway" id="UPA00253">
    <property type="reaction ID" value="UER00332"/>
</dbReference>
<dbReference type="AlphaFoldDB" id="A0A2S9XDE7"/>